<dbReference type="Gene3D" id="3.40.50.880">
    <property type="match status" value="1"/>
</dbReference>
<sequence>MMAKVLMVISNGVQVKNYRTGYWSEEFRVPLKALEDAGHEVTIASPKGGDGVVDELSLSEQWDPNGESRAFEKLGRNKGTLRLGDLSGKDYDAVVFVGGHGPMFDVAYDPAAHRIINEIYDKGGIIAAECHAPAVLAQTVRPNGEPILAGKKVTGFPDEWEPADVVPHLPYSLEQELRKVGEYISALDQPKFAVWADKQIITSRDPASSELMAEELVKALGKL</sequence>
<dbReference type="InterPro" id="IPR050325">
    <property type="entry name" value="Prot/Nucl_acid_deglycase"/>
</dbReference>
<dbReference type="EMBL" id="FORR01000003">
    <property type="protein sequence ID" value="SFJ02128.1"/>
    <property type="molecule type" value="Genomic_DNA"/>
</dbReference>
<evidence type="ECO:0000256" key="2">
    <source>
        <dbReference type="ARBA" id="ARBA00023239"/>
    </source>
</evidence>
<feature type="domain" description="DJ-1/PfpI" evidence="4">
    <location>
        <begin position="24"/>
        <end position="218"/>
    </location>
</feature>
<name>A0A1I3MYQ2_9BACL</name>
<evidence type="ECO:0000256" key="1">
    <source>
        <dbReference type="ARBA" id="ARBA00023016"/>
    </source>
</evidence>
<dbReference type="CDD" id="cd03141">
    <property type="entry name" value="GATase1_Hsp31_like"/>
    <property type="match status" value="1"/>
</dbReference>
<organism evidence="5 6">
    <name type="scientific">Thermoflavimicrobium dichotomicum</name>
    <dbReference type="NCBI Taxonomy" id="46223"/>
    <lineage>
        <taxon>Bacteria</taxon>
        <taxon>Bacillati</taxon>
        <taxon>Bacillota</taxon>
        <taxon>Bacilli</taxon>
        <taxon>Bacillales</taxon>
        <taxon>Thermoactinomycetaceae</taxon>
        <taxon>Thermoflavimicrobium</taxon>
    </lineage>
</organism>
<keyword evidence="5" id="KW-0645">Protease</keyword>
<keyword evidence="2" id="KW-0456">Lyase</keyword>
<evidence type="ECO:0000256" key="3">
    <source>
        <dbReference type="ARBA" id="ARBA00038493"/>
    </source>
</evidence>
<dbReference type="GO" id="GO:0005737">
    <property type="term" value="C:cytoplasm"/>
    <property type="evidence" value="ECO:0007669"/>
    <property type="project" value="TreeGrafter"/>
</dbReference>
<dbReference type="GO" id="GO:0019172">
    <property type="term" value="F:glyoxalase III activity"/>
    <property type="evidence" value="ECO:0007669"/>
    <property type="project" value="TreeGrafter"/>
</dbReference>
<dbReference type="InterPro" id="IPR029062">
    <property type="entry name" value="Class_I_gatase-like"/>
</dbReference>
<dbReference type="AlphaFoldDB" id="A0A1I3MYQ2"/>
<dbReference type="GO" id="GO:0006508">
    <property type="term" value="P:proteolysis"/>
    <property type="evidence" value="ECO:0007669"/>
    <property type="project" value="UniProtKB-KW"/>
</dbReference>
<accession>A0A1I3MYQ2</accession>
<dbReference type="InterPro" id="IPR002818">
    <property type="entry name" value="DJ-1/PfpI"/>
</dbReference>
<dbReference type="SUPFAM" id="SSF52317">
    <property type="entry name" value="Class I glutamine amidotransferase-like"/>
    <property type="match status" value="1"/>
</dbReference>
<evidence type="ECO:0000313" key="6">
    <source>
        <dbReference type="Proteomes" id="UP000199545"/>
    </source>
</evidence>
<proteinExistence type="inferred from homology"/>
<dbReference type="PANTHER" id="PTHR48094">
    <property type="entry name" value="PROTEIN/NUCLEIC ACID DEGLYCASE DJ-1-RELATED"/>
    <property type="match status" value="1"/>
</dbReference>
<comment type="similarity">
    <text evidence="3">Belongs to the peptidase C56 family. HSP31-like subfamily.</text>
</comment>
<dbReference type="STRING" id="46223.SAMN05421852_103258"/>
<evidence type="ECO:0000313" key="5">
    <source>
        <dbReference type="EMBL" id="SFJ02128.1"/>
    </source>
</evidence>
<dbReference type="Pfam" id="PF01965">
    <property type="entry name" value="DJ-1_PfpI"/>
    <property type="match status" value="1"/>
</dbReference>
<evidence type="ECO:0000259" key="4">
    <source>
        <dbReference type="Pfam" id="PF01965"/>
    </source>
</evidence>
<keyword evidence="5" id="KW-0378">Hydrolase</keyword>
<dbReference type="GO" id="GO:0019243">
    <property type="term" value="P:methylglyoxal catabolic process to D-lactate via S-lactoyl-glutathione"/>
    <property type="evidence" value="ECO:0007669"/>
    <property type="project" value="TreeGrafter"/>
</dbReference>
<dbReference type="GO" id="GO:0008233">
    <property type="term" value="F:peptidase activity"/>
    <property type="evidence" value="ECO:0007669"/>
    <property type="project" value="UniProtKB-KW"/>
</dbReference>
<dbReference type="PANTHER" id="PTHR48094:SF11">
    <property type="entry name" value="GLUTATHIONE-INDEPENDENT GLYOXALASE HSP31-RELATED"/>
    <property type="match status" value="1"/>
</dbReference>
<keyword evidence="6" id="KW-1185">Reference proteome</keyword>
<protein>
    <submittedName>
        <fullName evidence="5">Putative intracellular protease/amidase</fullName>
    </submittedName>
</protein>
<keyword evidence="1" id="KW-0346">Stress response</keyword>
<reference evidence="5 6" key="1">
    <citation type="submission" date="2016-10" db="EMBL/GenBank/DDBJ databases">
        <authorList>
            <person name="de Groot N.N."/>
        </authorList>
    </citation>
    <scope>NUCLEOTIDE SEQUENCE [LARGE SCALE GENOMIC DNA]</scope>
    <source>
        <strain evidence="5 6">DSM 44778</strain>
    </source>
</reference>
<dbReference type="Proteomes" id="UP000199545">
    <property type="component" value="Unassembled WGS sequence"/>
</dbReference>
<gene>
    <name evidence="5" type="ORF">SAMN05421852_103258</name>
</gene>